<protein>
    <submittedName>
        <fullName evidence="2">Uncharacterized protein</fullName>
    </submittedName>
</protein>
<keyword evidence="3" id="KW-1185">Reference proteome</keyword>
<accession>A0A540K5Q6</accession>
<feature type="region of interest" description="Disordered" evidence="1">
    <location>
        <begin position="1"/>
        <end position="51"/>
    </location>
</feature>
<reference evidence="2 3" key="1">
    <citation type="journal article" date="2019" name="G3 (Bethesda)">
        <title>Sequencing of a Wild Apple (Malus baccata) Genome Unravels the Differences Between Cultivated and Wild Apple Species Regarding Disease Resistance and Cold Tolerance.</title>
        <authorList>
            <person name="Chen X."/>
        </authorList>
    </citation>
    <scope>NUCLEOTIDE SEQUENCE [LARGE SCALE GENOMIC DNA]</scope>
    <source>
        <strain evidence="3">cv. Shandingzi</strain>
        <tissue evidence="2">Leaves</tissue>
    </source>
</reference>
<sequence length="65" mass="6964">MPSSIKENLSNCSHRVEKTKEASGIPTCDIANKGRPREGGGANTRAGGNTGALHTLSIYRNRLRL</sequence>
<feature type="compositionally biased region" description="Polar residues" evidence="1">
    <location>
        <begin position="1"/>
        <end position="13"/>
    </location>
</feature>
<organism evidence="2 3">
    <name type="scientific">Malus baccata</name>
    <name type="common">Siberian crab apple</name>
    <name type="synonym">Pyrus baccata</name>
    <dbReference type="NCBI Taxonomy" id="106549"/>
    <lineage>
        <taxon>Eukaryota</taxon>
        <taxon>Viridiplantae</taxon>
        <taxon>Streptophyta</taxon>
        <taxon>Embryophyta</taxon>
        <taxon>Tracheophyta</taxon>
        <taxon>Spermatophyta</taxon>
        <taxon>Magnoliopsida</taxon>
        <taxon>eudicotyledons</taxon>
        <taxon>Gunneridae</taxon>
        <taxon>Pentapetalae</taxon>
        <taxon>rosids</taxon>
        <taxon>fabids</taxon>
        <taxon>Rosales</taxon>
        <taxon>Rosaceae</taxon>
        <taxon>Amygdaloideae</taxon>
        <taxon>Maleae</taxon>
        <taxon>Malus</taxon>
    </lineage>
</organism>
<evidence type="ECO:0000313" key="3">
    <source>
        <dbReference type="Proteomes" id="UP000315295"/>
    </source>
</evidence>
<gene>
    <name evidence="2" type="ORF">C1H46_044898</name>
</gene>
<proteinExistence type="predicted"/>
<comment type="caution">
    <text evidence="2">The sequence shown here is derived from an EMBL/GenBank/DDBJ whole genome shotgun (WGS) entry which is preliminary data.</text>
</comment>
<name>A0A540K5Q6_MALBA</name>
<dbReference type="AlphaFoldDB" id="A0A540K5Q6"/>
<evidence type="ECO:0000313" key="2">
    <source>
        <dbReference type="EMBL" id="TQD69569.1"/>
    </source>
</evidence>
<dbReference type="EMBL" id="VIEB01003180">
    <property type="protein sequence ID" value="TQD69569.1"/>
    <property type="molecule type" value="Genomic_DNA"/>
</dbReference>
<dbReference type="Proteomes" id="UP000315295">
    <property type="component" value="Unassembled WGS sequence"/>
</dbReference>
<evidence type="ECO:0000256" key="1">
    <source>
        <dbReference type="SAM" id="MobiDB-lite"/>
    </source>
</evidence>